<dbReference type="EMBL" id="CANTFL010000002">
    <property type="protein sequence ID" value="CAI5708100.1"/>
    <property type="molecule type" value="Genomic_DNA"/>
</dbReference>
<evidence type="ECO:0000256" key="7">
    <source>
        <dbReference type="ARBA" id="ARBA00022801"/>
    </source>
</evidence>
<evidence type="ECO:0000259" key="12">
    <source>
        <dbReference type="Pfam" id="PF01095"/>
    </source>
</evidence>
<evidence type="ECO:0000256" key="1">
    <source>
        <dbReference type="ARBA" id="ARBA00004613"/>
    </source>
</evidence>
<dbReference type="GO" id="GO:0005576">
    <property type="term" value="C:extracellular region"/>
    <property type="evidence" value="ECO:0007669"/>
    <property type="project" value="UniProtKB-SubCell"/>
</dbReference>
<keyword evidence="8 11" id="KW-0063">Aspartyl esterase</keyword>
<evidence type="ECO:0000256" key="4">
    <source>
        <dbReference type="ARBA" id="ARBA00013229"/>
    </source>
</evidence>
<proteinExistence type="inferred from homology"/>
<evidence type="ECO:0000256" key="2">
    <source>
        <dbReference type="ARBA" id="ARBA00005184"/>
    </source>
</evidence>
<dbReference type="PROSITE" id="PS00503">
    <property type="entry name" value="PECTINESTERASE_2"/>
    <property type="match status" value="1"/>
</dbReference>
<keyword evidence="6 11" id="KW-0732">Signal</keyword>
<feature type="domain" description="Pectinesterase catalytic" evidence="12">
    <location>
        <begin position="48"/>
        <end position="319"/>
    </location>
</feature>
<comment type="subcellular location">
    <subcellularLocation>
        <location evidence="1">Secreted</location>
    </subcellularLocation>
</comment>
<reference evidence="13" key="1">
    <citation type="submission" date="2022-12" db="EMBL/GenBank/DDBJ databases">
        <authorList>
            <person name="Webb A."/>
        </authorList>
    </citation>
    <scope>NUCLEOTIDE SEQUENCE</scope>
    <source>
        <strain evidence="13">Hp1</strain>
    </source>
</reference>
<dbReference type="Pfam" id="PF01095">
    <property type="entry name" value="Pectinesterase"/>
    <property type="match status" value="1"/>
</dbReference>
<evidence type="ECO:0000256" key="3">
    <source>
        <dbReference type="ARBA" id="ARBA00008891"/>
    </source>
</evidence>
<dbReference type="GO" id="GO:0030599">
    <property type="term" value="F:pectinesterase activity"/>
    <property type="evidence" value="ECO:0007669"/>
    <property type="project" value="UniProtKB-UniRule"/>
</dbReference>
<dbReference type="Proteomes" id="UP001162031">
    <property type="component" value="Unassembled WGS sequence"/>
</dbReference>
<sequence>MKIFALPIVALASILSITADSGTCSGPQARFKPPPGAIVVDAKGDPKHDQGSYRTMKEGFAKLDVRTDKEQTIFIFPGVYKEQVVVPPLKGALVIQGATCDATSYVKNEATITHAMARKDLPPNVTGDHNAMTSTMRFRSNNVKVYNLNIANTAGNVGQAVAATVDATNCSFYGCSFTGHQDTLLTKKGLQLYAKSYINGAVDYIFGTRATAWFEGCDIESIGKGFITANGRSSEDSDSFYVFNHARVYSSDAKAFNTTFLGRPWRHFARVVWQNGELGRVVNPAGWSKWGDDDTSKLYFGEFNNFGPGAATGHRANFSQQLNKAVDIKELFGDSYKSEWWVDPSYL</sequence>
<dbReference type="PANTHER" id="PTHR31321">
    <property type="entry name" value="ACYL-COA THIOESTER HYDROLASE YBHC-RELATED"/>
    <property type="match status" value="1"/>
</dbReference>
<dbReference type="GO" id="GO:0042545">
    <property type="term" value="P:cell wall modification"/>
    <property type="evidence" value="ECO:0007669"/>
    <property type="project" value="UniProtKB-UniRule"/>
</dbReference>
<organism evidence="13 14">
    <name type="scientific">Hyaloperonospora brassicae</name>
    <name type="common">Brassica downy mildew</name>
    <name type="synonym">Peronospora brassicae</name>
    <dbReference type="NCBI Taxonomy" id="162125"/>
    <lineage>
        <taxon>Eukaryota</taxon>
        <taxon>Sar</taxon>
        <taxon>Stramenopiles</taxon>
        <taxon>Oomycota</taxon>
        <taxon>Peronosporomycetes</taxon>
        <taxon>Peronosporales</taxon>
        <taxon>Peronosporaceae</taxon>
        <taxon>Hyaloperonospora</taxon>
    </lineage>
</organism>
<feature type="chain" id="PRO_5043102576" description="Pectinesterase" evidence="11">
    <location>
        <begin position="20"/>
        <end position="347"/>
    </location>
</feature>
<evidence type="ECO:0000313" key="14">
    <source>
        <dbReference type="Proteomes" id="UP001162031"/>
    </source>
</evidence>
<evidence type="ECO:0000256" key="9">
    <source>
        <dbReference type="ARBA" id="ARBA00047928"/>
    </source>
</evidence>
<dbReference type="Gene3D" id="2.160.20.10">
    <property type="entry name" value="Single-stranded right-handed beta-helix, Pectin lyase-like"/>
    <property type="match status" value="1"/>
</dbReference>
<feature type="active site" evidence="10">
    <location>
        <position position="203"/>
    </location>
</feature>
<keyword evidence="5" id="KW-0964">Secreted</keyword>
<evidence type="ECO:0000256" key="5">
    <source>
        <dbReference type="ARBA" id="ARBA00022525"/>
    </source>
</evidence>
<evidence type="ECO:0000256" key="8">
    <source>
        <dbReference type="ARBA" id="ARBA00023085"/>
    </source>
</evidence>
<evidence type="ECO:0000256" key="10">
    <source>
        <dbReference type="PROSITE-ProRule" id="PRU10040"/>
    </source>
</evidence>
<accession>A0AAV0STT6</accession>
<evidence type="ECO:0000313" key="13">
    <source>
        <dbReference type="EMBL" id="CAI5708100.1"/>
    </source>
</evidence>
<dbReference type="GO" id="GO:0045490">
    <property type="term" value="P:pectin catabolic process"/>
    <property type="evidence" value="ECO:0007669"/>
    <property type="project" value="UniProtKB-UniRule"/>
</dbReference>
<dbReference type="InterPro" id="IPR012334">
    <property type="entry name" value="Pectin_lyas_fold"/>
</dbReference>
<dbReference type="SUPFAM" id="SSF51126">
    <property type="entry name" value="Pectin lyase-like"/>
    <property type="match status" value="1"/>
</dbReference>
<dbReference type="InterPro" id="IPR000070">
    <property type="entry name" value="Pectinesterase_cat"/>
</dbReference>
<gene>
    <name evidence="13" type="ORF">HBR001_LOCUS10</name>
</gene>
<keyword evidence="14" id="KW-1185">Reference proteome</keyword>
<dbReference type="InterPro" id="IPR011050">
    <property type="entry name" value="Pectin_lyase_fold/virulence"/>
</dbReference>
<dbReference type="AlphaFoldDB" id="A0AAV0STT6"/>
<feature type="signal peptide" evidence="11">
    <location>
        <begin position="1"/>
        <end position="19"/>
    </location>
</feature>
<dbReference type="FunFam" id="2.160.20.10:FF:000014">
    <property type="entry name" value="Pectinesterase"/>
    <property type="match status" value="1"/>
</dbReference>
<protein>
    <recommendedName>
        <fullName evidence="4 11">Pectinesterase</fullName>
        <ecNumber evidence="4 11">3.1.1.11</ecNumber>
    </recommendedName>
</protein>
<evidence type="ECO:0000256" key="11">
    <source>
        <dbReference type="RuleBase" id="RU000589"/>
    </source>
</evidence>
<dbReference type="PANTHER" id="PTHR31321:SF57">
    <property type="entry name" value="PECTINESTERASE 53-RELATED"/>
    <property type="match status" value="1"/>
</dbReference>
<dbReference type="EC" id="3.1.1.11" evidence="4 11"/>
<dbReference type="InterPro" id="IPR033131">
    <property type="entry name" value="Pectinesterase_Asp_AS"/>
</dbReference>
<keyword evidence="7 11" id="KW-0378">Hydrolase</keyword>
<evidence type="ECO:0000256" key="6">
    <source>
        <dbReference type="ARBA" id="ARBA00022729"/>
    </source>
</evidence>
<comment type="pathway">
    <text evidence="2 11">Glycan metabolism; pectin degradation; 2-dehydro-3-deoxy-D-gluconate from pectin: step 1/5.</text>
</comment>
<comment type="caution">
    <text evidence="13">The sequence shown here is derived from an EMBL/GenBank/DDBJ whole genome shotgun (WGS) entry which is preliminary data.</text>
</comment>
<comment type="similarity">
    <text evidence="3">Belongs to the pectinesterase family.</text>
</comment>
<comment type="catalytic activity">
    <reaction evidence="9 11">
        <text>[(1-&gt;4)-alpha-D-galacturonosyl methyl ester](n) + n H2O = [(1-&gt;4)-alpha-D-galacturonosyl](n) + n methanol + n H(+)</text>
        <dbReference type="Rhea" id="RHEA:22380"/>
        <dbReference type="Rhea" id="RHEA-COMP:14570"/>
        <dbReference type="Rhea" id="RHEA-COMP:14573"/>
        <dbReference type="ChEBI" id="CHEBI:15377"/>
        <dbReference type="ChEBI" id="CHEBI:15378"/>
        <dbReference type="ChEBI" id="CHEBI:17790"/>
        <dbReference type="ChEBI" id="CHEBI:140522"/>
        <dbReference type="ChEBI" id="CHEBI:140523"/>
        <dbReference type="EC" id="3.1.1.11"/>
    </reaction>
</comment>
<name>A0AAV0STT6_HYABA</name>